<dbReference type="AlphaFoldDB" id="A0A9N8VH36"/>
<gene>
    <name evidence="1" type="ORF">ALEPTO_LOCUS919</name>
</gene>
<organism evidence="1 2">
    <name type="scientific">Ambispora leptoticha</name>
    <dbReference type="NCBI Taxonomy" id="144679"/>
    <lineage>
        <taxon>Eukaryota</taxon>
        <taxon>Fungi</taxon>
        <taxon>Fungi incertae sedis</taxon>
        <taxon>Mucoromycota</taxon>
        <taxon>Glomeromycotina</taxon>
        <taxon>Glomeromycetes</taxon>
        <taxon>Archaeosporales</taxon>
        <taxon>Ambisporaceae</taxon>
        <taxon>Ambispora</taxon>
    </lineage>
</organism>
<reference evidence="1" key="1">
    <citation type="submission" date="2021-06" db="EMBL/GenBank/DDBJ databases">
        <authorList>
            <person name="Kallberg Y."/>
            <person name="Tangrot J."/>
            <person name="Rosling A."/>
        </authorList>
    </citation>
    <scope>NUCLEOTIDE SEQUENCE</scope>
    <source>
        <strain evidence="1">FL130A</strain>
    </source>
</reference>
<dbReference type="Proteomes" id="UP000789508">
    <property type="component" value="Unassembled WGS sequence"/>
</dbReference>
<evidence type="ECO:0000313" key="1">
    <source>
        <dbReference type="EMBL" id="CAG8449641.1"/>
    </source>
</evidence>
<name>A0A9N8VH36_9GLOM</name>
<protein>
    <submittedName>
        <fullName evidence="1">12258_t:CDS:1</fullName>
    </submittedName>
</protein>
<comment type="caution">
    <text evidence="1">The sequence shown here is derived from an EMBL/GenBank/DDBJ whole genome shotgun (WGS) entry which is preliminary data.</text>
</comment>
<proteinExistence type="predicted"/>
<evidence type="ECO:0000313" key="2">
    <source>
        <dbReference type="Proteomes" id="UP000789508"/>
    </source>
</evidence>
<accession>A0A9N8VH36</accession>
<keyword evidence="2" id="KW-1185">Reference proteome</keyword>
<sequence length="189" mass="21734">MSSMSKIMLSPISTCRMLRRLTAEYQQVRISYYIFDKAAIRWWRDVNSASLGNLKNNVEEASQRQLRDNKSMAFLNGIQTMISLLDWKLEGEKHAQIQDETICSYLSSKRAGNRNQLLDVGISTARFSISSNYLLAIIKNTEMKGIHKAHEVISKRITKMIEFRMNLVCVLGDEKFEASRSKLELTFGE</sequence>
<dbReference type="EMBL" id="CAJVPS010000083">
    <property type="protein sequence ID" value="CAG8449641.1"/>
    <property type="molecule type" value="Genomic_DNA"/>
</dbReference>